<name>A0A437LEM0_9BURK</name>
<dbReference type="Pfam" id="PF00400">
    <property type="entry name" value="WD40"/>
    <property type="match status" value="6"/>
</dbReference>
<evidence type="ECO:0000256" key="1">
    <source>
        <dbReference type="ARBA" id="ARBA00022574"/>
    </source>
</evidence>
<dbReference type="InterPro" id="IPR001680">
    <property type="entry name" value="WD40_rpt"/>
</dbReference>
<gene>
    <name evidence="5" type="ORF">EOD73_14920</name>
</gene>
<dbReference type="Proteomes" id="UP000288587">
    <property type="component" value="Unassembled WGS sequence"/>
</dbReference>
<dbReference type="EMBL" id="SACM01000004">
    <property type="protein sequence ID" value="RVT83852.1"/>
    <property type="molecule type" value="Genomic_DNA"/>
</dbReference>
<feature type="signal peptide" evidence="4">
    <location>
        <begin position="1"/>
        <end position="20"/>
    </location>
</feature>
<evidence type="ECO:0000313" key="5">
    <source>
        <dbReference type="EMBL" id="RVT83852.1"/>
    </source>
</evidence>
<dbReference type="InterPro" id="IPR015943">
    <property type="entry name" value="WD40/YVTN_repeat-like_dom_sf"/>
</dbReference>
<organism evidence="5 6">
    <name type="scientific">Inhella crocodyli</name>
    <dbReference type="NCBI Taxonomy" id="2499851"/>
    <lineage>
        <taxon>Bacteria</taxon>
        <taxon>Pseudomonadati</taxon>
        <taxon>Pseudomonadota</taxon>
        <taxon>Betaproteobacteria</taxon>
        <taxon>Burkholderiales</taxon>
        <taxon>Sphaerotilaceae</taxon>
        <taxon>Inhella</taxon>
    </lineage>
</organism>
<reference evidence="5 6" key="1">
    <citation type="submission" date="2019-01" db="EMBL/GenBank/DDBJ databases">
        <authorList>
            <person name="Chen W.-M."/>
        </authorList>
    </citation>
    <scope>NUCLEOTIDE SEQUENCE [LARGE SCALE GENOMIC DNA]</scope>
    <source>
        <strain evidence="5 6">CCP-18</strain>
    </source>
</reference>
<keyword evidence="1 3" id="KW-0853">WD repeat</keyword>
<dbReference type="SUPFAM" id="SSF50998">
    <property type="entry name" value="Quinoprotein alcohol dehydrogenase-like"/>
    <property type="match status" value="3"/>
</dbReference>
<feature type="repeat" description="WD" evidence="3">
    <location>
        <begin position="713"/>
        <end position="743"/>
    </location>
</feature>
<dbReference type="PANTHER" id="PTHR19848:SF8">
    <property type="entry name" value="F-BOX AND WD REPEAT DOMAIN CONTAINING 7"/>
    <property type="match status" value="1"/>
</dbReference>
<dbReference type="SMART" id="SM00320">
    <property type="entry name" value="WD40"/>
    <property type="match status" value="16"/>
</dbReference>
<evidence type="ECO:0000256" key="2">
    <source>
        <dbReference type="ARBA" id="ARBA00022737"/>
    </source>
</evidence>
<dbReference type="PROSITE" id="PS50294">
    <property type="entry name" value="WD_REPEATS_REGION"/>
    <property type="match status" value="2"/>
</dbReference>
<keyword evidence="2" id="KW-0677">Repeat</keyword>
<feature type="chain" id="PRO_5018979293" evidence="4">
    <location>
        <begin position="21"/>
        <end position="1071"/>
    </location>
</feature>
<keyword evidence="4" id="KW-0732">Signal</keyword>
<dbReference type="AlphaFoldDB" id="A0A437LEM0"/>
<proteinExistence type="predicted"/>
<protein>
    <submittedName>
        <fullName evidence="5">Uncharacterized protein</fullName>
    </submittedName>
</protein>
<evidence type="ECO:0000313" key="6">
    <source>
        <dbReference type="Proteomes" id="UP000288587"/>
    </source>
</evidence>
<accession>A0A437LEM0</accession>
<keyword evidence="6" id="KW-1185">Reference proteome</keyword>
<dbReference type="InterPro" id="IPR011047">
    <property type="entry name" value="Quinoprotein_ADH-like_sf"/>
</dbReference>
<evidence type="ECO:0000256" key="4">
    <source>
        <dbReference type="SAM" id="SignalP"/>
    </source>
</evidence>
<feature type="repeat" description="WD" evidence="3">
    <location>
        <begin position="853"/>
        <end position="894"/>
    </location>
</feature>
<evidence type="ECO:0000256" key="3">
    <source>
        <dbReference type="PROSITE-ProRule" id="PRU00221"/>
    </source>
</evidence>
<dbReference type="RefSeq" id="WP_127683816.1">
    <property type="nucleotide sequence ID" value="NZ_SACM01000004.1"/>
</dbReference>
<sequence>MRSAQLLLTVTLLMLGSAHAQPPADAALHEARARAALAEAQAQGDAARAQQGLLHALQAAQHGATTPELLSALLRQPIVAQAFALRWRSPSGWRGGPVTVLAASADGRWRLELAGAQLHLSEPARGQHHALPGLNADFGEPSAAALSADGRWLAAGSTRGRLALWALPGAVGEAPRLHRHWPAHTARVRALAFGPEGRLASAAGDAATEPLRLWDAAQGRLTRTLPPGPGRVHALAWSPRGDALAAAEDGAGLRLWEALADEGRAPLTLASEGRSSYALAFDTAGDTLAVGSDDGALRVFDLRAPRGADGLPVQRSLTGGHFARIVSLAFVGAQHLATGTDDGAVRLFALRADLPRLPLVAELGREGARTQALLHEPARGLLLAGTAEGGLRQWAWAESNATPLPAPPGHRMRVTAVAVAAQANLAASASLDGSVRLWNWTQGEERALLPHAAGATAVALNAAGTQLLTGDAEGRVRWWALAAGAEPGLLHEMKTQAAVRWLAFADGDREALAGDEAGALHRWRGGDAPPQALARVATPRARWAAAGGGRWLAVGTHDGQAVVFDLHARSPGTLAEHWRGPATGARRSPLAALALSDDGQRLAAAADDGVLRVFDPRDGRLLAGLGEPGQRVQALAFAEGGAALWVAQADGSLRAWDWERGQEAGRWRDGPARVLALAQAGADGTDGDWLTGSDDGRLRRWQGLRRLGPAQALLQHDEAVFSVALDARGERLASGGDDQRLRLRGPGFSAELPQPGLVAATAWSAEGRELWAGLPDGRVRAWNPETGALTRTLAPGAVAADTPLAGQGQVWALRGSADGRWLAQANNQGSVWLWQRGPMAAADAGALRLAHRLEGGSARVLALAFDRAGTQLASADEDGTVRIWRLSDGQMQSSWAASAAPVTGLAFDPSGRQLISVGFDGRLSVWAADSGQLRVGINDGGGRLWSVALADAGAGSGWLAVGADDGLLRLWPWPLSEVGAASLWRVPLGGGRVQALAASANGQALALGLANGAVHCLPMGWLPLQQPAAARAALMRWAAQWGWRATHSGDWQESLDRPAGVLAPGPGCAVR</sequence>
<feature type="repeat" description="WD" evidence="3">
    <location>
        <begin position="407"/>
        <end position="448"/>
    </location>
</feature>
<feature type="repeat" description="WD" evidence="3">
    <location>
        <begin position="895"/>
        <end position="936"/>
    </location>
</feature>
<dbReference type="PANTHER" id="PTHR19848">
    <property type="entry name" value="WD40 REPEAT PROTEIN"/>
    <property type="match status" value="1"/>
</dbReference>
<dbReference type="OrthoDB" id="135039at2"/>
<dbReference type="Gene3D" id="2.130.10.10">
    <property type="entry name" value="YVTN repeat-like/Quinoprotein amine dehydrogenase"/>
    <property type="match status" value="6"/>
</dbReference>
<dbReference type="PROSITE" id="PS50082">
    <property type="entry name" value="WD_REPEATS_2"/>
    <property type="match status" value="4"/>
</dbReference>
<comment type="caution">
    <text evidence="5">The sequence shown here is derived from an EMBL/GenBank/DDBJ whole genome shotgun (WGS) entry which is preliminary data.</text>
</comment>